<proteinExistence type="inferred from homology"/>
<sequence length="171" mass="20149">MGSVVSRLGCTFLGILYPAYCTFKTLKRQEFDEQTQWLTFWVVYSCFLVLERVADVLLAWIPLYYEWKLLFVSWLVLPQFRGAHLLYRQYLGPCLSRRETQIDHTIHKVKKSSTEKLQQWAVQGLNYVKMSGIESLVSLQEEELENRNPNIGKTQKQTKLHQTKTTRSKKI</sequence>
<organism evidence="3 4">
    <name type="scientific">Galdieria partita</name>
    <dbReference type="NCBI Taxonomy" id="83374"/>
    <lineage>
        <taxon>Eukaryota</taxon>
        <taxon>Rhodophyta</taxon>
        <taxon>Bangiophyceae</taxon>
        <taxon>Galdieriales</taxon>
        <taxon>Galdieriaceae</taxon>
        <taxon>Galdieria</taxon>
    </lineage>
</organism>
<gene>
    <name evidence="3" type="ORF">GpartN1_g5543.t1</name>
</gene>
<feature type="compositionally biased region" description="Basic residues" evidence="2">
    <location>
        <begin position="156"/>
        <end position="171"/>
    </location>
</feature>
<feature type="region of interest" description="Disordered" evidence="2">
    <location>
        <begin position="147"/>
        <end position="171"/>
    </location>
</feature>
<name>A0A9C7Q224_9RHOD</name>
<evidence type="ECO:0000256" key="1">
    <source>
        <dbReference type="RuleBase" id="RU362006"/>
    </source>
</evidence>
<reference evidence="3" key="2">
    <citation type="submission" date="2022-01" db="EMBL/GenBank/DDBJ databases">
        <authorList>
            <person name="Hirooka S."/>
            <person name="Miyagishima S.Y."/>
        </authorList>
    </citation>
    <scope>NUCLEOTIDE SEQUENCE</scope>
    <source>
        <strain evidence="3">NBRC 102759</strain>
    </source>
</reference>
<dbReference type="InterPro" id="IPR004345">
    <property type="entry name" value="TB2_DP1_HVA22"/>
</dbReference>
<evidence type="ECO:0008006" key="5">
    <source>
        <dbReference type="Google" id="ProtNLM"/>
    </source>
</evidence>
<dbReference type="GO" id="GO:0016020">
    <property type="term" value="C:membrane"/>
    <property type="evidence" value="ECO:0007669"/>
    <property type="project" value="UniProtKB-SubCell"/>
</dbReference>
<dbReference type="Proteomes" id="UP001061958">
    <property type="component" value="Unassembled WGS sequence"/>
</dbReference>
<evidence type="ECO:0000256" key="2">
    <source>
        <dbReference type="SAM" id="MobiDB-lite"/>
    </source>
</evidence>
<comment type="caution">
    <text evidence="3">The sequence shown here is derived from an EMBL/GenBank/DDBJ whole genome shotgun (WGS) entry which is preliminary data.</text>
</comment>
<comment type="subcellular location">
    <subcellularLocation>
        <location evidence="1">Membrane</location>
        <topology evidence="1">Multi-pass membrane protein</topology>
    </subcellularLocation>
</comment>
<protein>
    <recommendedName>
        <fullName evidence="5">HVA22-like protein</fullName>
    </recommendedName>
</protein>
<evidence type="ECO:0000313" key="3">
    <source>
        <dbReference type="EMBL" id="GJQ13752.1"/>
    </source>
</evidence>
<dbReference type="EMBL" id="BQMJ01000047">
    <property type="protein sequence ID" value="GJQ13752.1"/>
    <property type="molecule type" value="Genomic_DNA"/>
</dbReference>
<accession>A0A9C7Q224</accession>
<comment type="similarity">
    <text evidence="1">Belongs to the DP1 family.</text>
</comment>
<dbReference type="OrthoDB" id="10009287at2759"/>
<dbReference type="PANTHER" id="PTHR12300">
    <property type="entry name" value="HVA22-LIKE PROTEINS"/>
    <property type="match status" value="1"/>
</dbReference>
<evidence type="ECO:0000313" key="4">
    <source>
        <dbReference type="Proteomes" id="UP001061958"/>
    </source>
</evidence>
<keyword evidence="4" id="KW-1185">Reference proteome</keyword>
<reference evidence="3" key="1">
    <citation type="journal article" date="2022" name="Proc. Natl. Acad. Sci. U.S.A.">
        <title>Life cycle and functional genomics of the unicellular red alga Galdieria for elucidating algal and plant evolution and industrial use.</title>
        <authorList>
            <person name="Hirooka S."/>
            <person name="Itabashi T."/>
            <person name="Ichinose T.M."/>
            <person name="Onuma R."/>
            <person name="Fujiwara T."/>
            <person name="Yamashita S."/>
            <person name="Jong L.W."/>
            <person name="Tomita R."/>
            <person name="Iwane A.H."/>
            <person name="Miyagishima S.Y."/>
        </authorList>
    </citation>
    <scope>NUCLEOTIDE SEQUENCE</scope>
    <source>
        <strain evidence="3">NBRC 102759</strain>
    </source>
</reference>
<dbReference type="Pfam" id="PF03134">
    <property type="entry name" value="TB2_DP1_HVA22"/>
    <property type="match status" value="1"/>
</dbReference>
<dbReference type="AlphaFoldDB" id="A0A9C7Q224"/>